<feature type="transmembrane region" description="Helical" evidence="8">
    <location>
        <begin position="86"/>
        <end position="110"/>
    </location>
</feature>
<dbReference type="PROSITE" id="PS50850">
    <property type="entry name" value="MFS"/>
    <property type="match status" value="1"/>
</dbReference>
<dbReference type="Proteomes" id="UP000567179">
    <property type="component" value="Unassembled WGS sequence"/>
</dbReference>
<feature type="region of interest" description="Disordered" evidence="7">
    <location>
        <begin position="172"/>
        <end position="191"/>
    </location>
</feature>
<dbReference type="FunFam" id="1.20.1250.20:FF:000286">
    <property type="entry name" value="MFS efflux transporter"/>
    <property type="match status" value="1"/>
</dbReference>
<dbReference type="Pfam" id="PF07690">
    <property type="entry name" value="MFS_1"/>
    <property type="match status" value="1"/>
</dbReference>
<keyword evidence="6 8" id="KW-0472">Membrane</keyword>
<dbReference type="GO" id="GO:0012505">
    <property type="term" value="C:endomembrane system"/>
    <property type="evidence" value="ECO:0007669"/>
    <property type="project" value="UniProtKB-SubCell"/>
</dbReference>
<feature type="transmembrane region" description="Helical" evidence="8">
    <location>
        <begin position="396"/>
        <end position="414"/>
    </location>
</feature>
<dbReference type="AlphaFoldDB" id="A0A8H5BRX5"/>
<evidence type="ECO:0000259" key="9">
    <source>
        <dbReference type="PROSITE" id="PS50850"/>
    </source>
</evidence>
<dbReference type="OrthoDB" id="413079at2759"/>
<sequence>MIELETLNDPERTARTKDANTHIVPPNASATELTATPQSPQLKKEQRLLGRIQFATLCAALFMAGWNDGSSGPLLPRIQEVYHVNFTIVSLIFVCSCSGFVAGAVSNIWLTSKLGFGKSIVLGALFQVAGYSIQGSAPPFPLFVIGFGLNGFGMALQNAHANGFVAALGHASSNPGQEAPSHPSQTRPSSITRAPGIAAEESALPAASTKARASGAKMGFLHAAYGLGAFCSPLIATQFAALPGHRRWASHYLVSLGISVVNVILLVLVFRGRPQDDCLRMAGEIVPERSIEQERGLFRRVLRTSAVHLIALFVLIYVGVEVTTGGWIVTFIINVRGGGPSAGYISSGFFGGLMLGRVLLLWVNKKVGERRIIFVYSALAIALELTIWLTPSLIENAVAVCIVGVVLGPMYPIAMGQAMRVLPRWMLTGSIGWIAGVGQAGSALLPFLTGTLAQKQGIRSLQPL</sequence>
<feature type="transmembrane region" description="Helical" evidence="8">
    <location>
        <begin position="341"/>
        <end position="360"/>
    </location>
</feature>
<evidence type="ECO:0000313" key="11">
    <source>
        <dbReference type="Proteomes" id="UP000567179"/>
    </source>
</evidence>
<dbReference type="InterPro" id="IPR051788">
    <property type="entry name" value="MFS_Transporter"/>
</dbReference>
<comment type="caution">
    <text evidence="10">The sequence shown here is derived from an EMBL/GenBank/DDBJ whole genome shotgun (WGS) entry which is preliminary data.</text>
</comment>
<feature type="domain" description="Major facilitator superfamily (MFS) profile" evidence="9">
    <location>
        <begin position="307"/>
        <end position="464"/>
    </location>
</feature>
<name>A0A8H5BRX5_9AGAR</name>
<gene>
    <name evidence="10" type="ORF">D9619_005088</name>
</gene>
<evidence type="ECO:0000256" key="7">
    <source>
        <dbReference type="SAM" id="MobiDB-lite"/>
    </source>
</evidence>
<organism evidence="10 11">
    <name type="scientific">Psilocybe cf. subviscida</name>
    <dbReference type="NCBI Taxonomy" id="2480587"/>
    <lineage>
        <taxon>Eukaryota</taxon>
        <taxon>Fungi</taxon>
        <taxon>Dikarya</taxon>
        <taxon>Basidiomycota</taxon>
        <taxon>Agaricomycotina</taxon>
        <taxon>Agaricomycetes</taxon>
        <taxon>Agaricomycetidae</taxon>
        <taxon>Agaricales</taxon>
        <taxon>Agaricineae</taxon>
        <taxon>Strophariaceae</taxon>
        <taxon>Psilocybe</taxon>
    </lineage>
</organism>
<dbReference type="PANTHER" id="PTHR23514">
    <property type="entry name" value="BYPASS OF STOP CODON PROTEIN 6"/>
    <property type="match status" value="1"/>
</dbReference>
<comment type="similarity">
    <text evidence="2">Belongs to the major facilitator superfamily.</text>
</comment>
<feature type="transmembrane region" description="Helical" evidence="8">
    <location>
        <begin position="372"/>
        <end position="390"/>
    </location>
</feature>
<dbReference type="PANTHER" id="PTHR23514:SF3">
    <property type="entry name" value="BYPASS OF STOP CODON PROTEIN 6"/>
    <property type="match status" value="1"/>
</dbReference>
<feature type="region of interest" description="Disordered" evidence="7">
    <location>
        <begin position="1"/>
        <end position="23"/>
    </location>
</feature>
<feature type="transmembrane region" description="Helical" evidence="8">
    <location>
        <begin position="309"/>
        <end position="335"/>
    </location>
</feature>
<keyword evidence="11" id="KW-1185">Reference proteome</keyword>
<dbReference type="Gene3D" id="1.20.1250.20">
    <property type="entry name" value="MFS general substrate transporter like domains"/>
    <property type="match status" value="2"/>
</dbReference>
<accession>A0A8H5BRX5</accession>
<feature type="compositionally biased region" description="Basic and acidic residues" evidence="7">
    <location>
        <begin position="9"/>
        <end position="20"/>
    </location>
</feature>
<dbReference type="InterPro" id="IPR011701">
    <property type="entry name" value="MFS"/>
</dbReference>
<keyword evidence="5 8" id="KW-1133">Transmembrane helix</keyword>
<feature type="transmembrane region" description="Helical" evidence="8">
    <location>
        <begin position="248"/>
        <end position="270"/>
    </location>
</feature>
<evidence type="ECO:0000256" key="4">
    <source>
        <dbReference type="ARBA" id="ARBA00022692"/>
    </source>
</evidence>
<evidence type="ECO:0000256" key="3">
    <source>
        <dbReference type="ARBA" id="ARBA00022448"/>
    </source>
</evidence>
<feature type="transmembrane region" description="Helical" evidence="8">
    <location>
        <begin position="220"/>
        <end position="242"/>
    </location>
</feature>
<protein>
    <recommendedName>
        <fullName evidence="9">Major facilitator superfamily (MFS) profile domain-containing protein</fullName>
    </recommendedName>
</protein>
<evidence type="ECO:0000256" key="6">
    <source>
        <dbReference type="ARBA" id="ARBA00023136"/>
    </source>
</evidence>
<keyword evidence="4 8" id="KW-0812">Transmembrane</keyword>
<evidence type="ECO:0000256" key="5">
    <source>
        <dbReference type="ARBA" id="ARBA00022989"/>
    </source>
</evidence>
<evidence type="ECO:0000256" key="2">
    <source>
        <dbReference type="ARBA" id="ARBA00008335"/>
    </source>
</evidence>
<evidence type="ECO:0000256" key="8">
    <source>
        <dbReference type="SAM" id="Phobius"/>
    </source>
</evidence>
<evidence type="ECO:0000313" key="10">
    <source>
        <dbReference type="EMBL" id="KAF5327217.1"/>
    </source>
</evidence>
<evidence type="ECO:0000256" key="1">
    <source>
        <dbReference type="ARBA" id="ARBA00004127"/>
    </source>
</evidence>
<dbReference type="GO" id="GO:0016020">
    <property type="term" value="C:membrane"/>
    <property type="evidence" value="ECO:0007669"/>
    <property type="project" value="TreeGrafter"/>
</dbReference>
<comment type="subcellular location">
    <subcellularLocation>
        <location evidence="1">Endomembrane system</location>
        <topology evidence="1">Multi-pass membrane protein</topology>
    </subcellularLocation>
</comment>
<dbReference type="SUPFAM" id="SSF103473">
    <property type="entry name" value="MFS general substrate transporter"/>
    <property type="match status" value="2"/>
</dbReference>
<dbReference type="InterPro" id="IPR036259">
    <property type="entry name" value="MFS_trans_sf"/>
</dbReference>
<dbReference type="EMBL" id="JAACJJ010000014">
    <property type="protein sequence ID" value="KAF5327217.1"/>
    <property type="molecule type" value="Genomic_DNA"/>
</dbReference>
<dbReference type="GO" id="GO:0022857">
    <property type="term" value="F:transmembrane transporter activity"/>
    <property type="evidence" value="ECO:0007669"/>
    <property type="project" value="InterPro"/>
</dbReference>
<keyword evidence="3" id="KW-0813">Transport</keyword>
<proteinExistence type="inferred from homology"/>
<reference evidence="10 11" key="1">
    <citation type="journal article" date="2020" name="ISME J.">
        <title>Uncovering the hidden diversity of litter-decomposition mechanisms in mushroom-forming fungi.</title>
        <authorList>
            <person name="Floudas D."/>
            <person name="Bentzer J."/>
            <person name="Ahren D."/>
            <person name="Johansson T."/>
            <person name="Persson P."/>
            <person name="Tunlid A."/>
        </authorList>
    </citation>
    <scope>NUCLEOTIDE SEQUENCE [LARGE SCALE GENOMIC DNA]</scope>
    <source>
        <strain evidence="10 11">CBS 101986</strain>
    </source>
</reference>
<dbReference type="InterPro" id="IPR020846">
    <property type="entry name" value="MFS_dom"/>
</dbReference>
<feature type="transmembrane region" description="Helical" evidence="8">
    <location>
        <begin position="426"/>
        <end position="448"/>
    </location>
</feature>